<reference evidence="1 2" key="1">
    <citation type="submission" date="2020-02" db="EMBL/GenBank/DDBJ databases">
        <authorList>
            <person name="Ma Q."/>
            <person name="Huang Y."/>
            <person name="Song X."/>
            <person name="Pei D."/>
        </authorList>
    </citation>
    <scope>NUCLEOTIDE SEQUENCE [LARGE SCALE GENOMIC DNA]</scope>
    <source>
        <strain evidence="1">Sxm20200214</strain>
        <tissue evidence="1">Leaf</tissue>
    </source>
</reference>
<dbReference type="AlphaFoldDB" id="A0A8X7TGM4"/>
<evidence type="ECO:0000313" key="2">
    <source>
        <dbReference type="Proteomes" id="UP000886595"/>
    </source>
</evidence>
<name>A0A8X7TGM4_BRACI</name>
<dbReference type="OrthoDB" id="1727988at2759"/>
<protein>
    <submittedName>
        <fullName evidence="1">Uncharacterized protein</fullName>
    </submittedName>
</protein>
<accession>A0A8X7TGM4</accession>
<sequence length="118" mass="13050">MVLYRYCRIDSNGVNMALNVESKPKKKSLLDTLKKPFSWIGNKASDGYLNREEYHLTPENGELRSKTMVLNGKPLKPTETGDIPNLEPVIRGVNSPVCVSSLSMSFIVLPSFDASACS</sequence>
<dbReference type="Proteomes" id="UP000886595">
    <property type="component" value="Unassembled WGS sequence"/>
</dbReference>
<keyword evidence="2" id="KW-1185">Reference proteome</keyword>
<dbReference type="EMBL" id="JAAMPC010001068">
    <property type="protein sequence ID" value="KAG2241365.1"/>
    <property type="molecule type" value="Genomic_DNA"/>
</dbReference>
<dbReference type="GO" id="GO:0009505">
    <property type="term" value="C:plant-type cell wall"/>
    <property type="evidence" value="ECO:0007669"/>
    <property type="project" value="TreeGrafter"/>
</dbReference>
<comment type="caution">
    <text evidence="1">The sequence shown here is derived from an EMBL/GenBank/DDBJ whole genome shotgun (WGS) entry which is preliminary data.</text>
</comment>
<evidence type="ECO:0000313" key="1">
    <source>
        <dbReference type="EMBL" id="KAG2241365.1"/>
    </source>
</evidence>
<dbReference type="GO" id="GO:0004566">
    <property type="term" value="F:beta-glucuronidase activity"/>
    <property type="evidence" value="ECO:0007669"/>
    <property type="project" value="TreeGrafter"/>
</dbReference>
<dbReference type="PANTHER" id="PTHR14363">
    <property type="entry name" value="HEPARANASE-RELATED"/>
    <property type="match status" value="1"/>
</dbReference>
<organism evidence="1 2">
    <name type="scientific">Brassica carinata</name>
    <name type="common">Ethiopian mustard</name>
    <name type="synonym">Abyssinian cabbage</name>
    <dbReference type="NCBI Taxonomy" id="52824"/>
    <lineage>
        <taxon>Eukaryota</taxon>
        <taxon>Viridiplantae</taxon>
        <taxon>Streptophyta</taxon>
        <taxon>Embryophyta</taxon>
        <taxon>Tracheophyta</taxon>
        <taxon>Spermatophyta</taxon>
        <taxon>Magnoliopsida</taxon>
        <taxon>eudicotyledons</taxon>
        <taxon>Gunneridae</taxon>
        <taxon>Pentapetalae</taxon>
        <taxon>rosids</taxon>
        <taxon>malvids</taxon>
        <taxon>Brassicales</taxon>
        <taxon>Brassicaceae</taxon>
        <taxon>Brassiceae</taxon>
        <taxon>Brassica</taxon>
    </lineage>
</organism>
<dbReference type="PANTHER" id="PTHR14363:SF21">
    <property type="entry name" value="HEPARANASE-LIKE PROTEIN 1"/>
    <property type="match status" value="1"/>
</dbReference>
<gene>
    <name evidence="1" type="ORF">Bca52824_096653</name>
</gene>
<proteinExistence type="predicted"/>